<name>A0AAV7QPW6_PLEWA</name>
<proteinExistence type="predicted"/>
<reference evidence="1" key="1">
    <citation type="journal article" date="2022" name="bioRxiv">
        <title>Sequencing and chromosome-scale assembly of the giantPleurodeles waltlgenome.</title>
        <authorList>
            <person name="Brown T."/>
            <person name="Elewa A."/>
            <person name="Iarovenko S."/>
            <person name="Subramanian E."/>
            <person name="Araus A.J."/>
            <person name="Petzold A."/>
            <person name="Susuki M."/>
            <person name="Suzuki K.-i.T."/>
            <person name="Hayashi T."/>
            <person name="Toyoda A."/>
            <person name="Oliveira C."/>
            <person name="Osipova E."/>
            <person name="Leigh N.D."/>
            <person name="Simon A."/>
            <person name="Yun M.H."/>
        </authorList>
    </citation>
    <scope>NUCLEOTIDE SEQUENCE</scope>
    <source>
        <strain evidence="1">20211129_DDA</strain>
        <tissue evidence="1">Liver</tissue>
    </source>
</reference>
<organism evidence="1 2">
    <name type="scientific">Pleurodeles waltl</name>
    <name type="common">Iberian ribbed newt</name>
    <dbReference type="NCBI Taxonomy" id="8319"/>
    <lineage>
        <taxon>Eukaryota</taxon>
        <taxon>Metazoa</taxon>
        <taxon>Chordata</taxon>
        <taxon>Craniata</taxon>
        <taxon>Vertebrata</taxon>
        <taxon>Euteleostomi</taxon>
        <taxon>Amphibia</taxon>
        <taxon>Batrachia</taxon>
        <taxon>Caudata</taxon>
        <taxon>Salamandroidea</taxon>
        <taxon>Salamandridae</taxon>
        <taxon>Pleurodelinae</taxon>
        <taxon>Pleurodeles</taxon>
    </lineage>
</organism>
<dbReference type="AlphaFoldDB" id="A0AAV7QPW6"/>
<accession>A0AAV7QPW6</accession>
<evidence type="ECO:0000313" key="2">
    <source>
        <dbReference type="Proteomes" id="UP001066276"/>
    </source>
</evidence>
<sequence>MAGDAKRGSKHTLSGVDMEALMCKMDTMDEILALLHPQAPLKGQPWEPLVLTEKLRRPGVAPWAAFLPVKNRALGQGPSKE</sequence>
<keyword evidence="2" id="KW-1185">Reference proteome</keyword>
<evidence type="ECO:0000313" key="1">
    <source>
        <dbReference type="EMBL" id="KAJ1141109.1"/>
    </source>
</evidence>
<gene>
    <name evidence="1" type="ORF">NDU88_007444</name>
</gene>
<protein>
    <submittedName>
        <fullName evidence="1">Uncharacterized protein</fullName>
    </submittedName>
</protein>
<dbReference type="EMBL" id="JANPWB010000010">
    <property type="protein sequence ID" value="KAJ1141109.1"/>
    <property type="molecule type" value="Genomic_DNA"/>
</dbReference>
<comment type="caution">
    <text evidence="1">The sequence shown here is derived from an EMBL/GenBank/DDBJ whole genome shotgun (WGS) entry which is preliminary data.</text>
</comment>
<dbReference type="Proteomes" id="UP001066276">
    <property type="component" value="Chromosome 6"/>
</dbReference>